<keyword evidence="1" id="KW-0472">Membrane</keyword>
<name>A0A0G0BBP5_9BACT</name>
<feature type="transmembrane region" description="Helical" evidence="1">
    <location>
        <begin position="76"/>
        <end position="95"/>
    </location>
</feature>
<keyword evidence="1" id="KW-1133">Transmembrane helix</keyword>
<evidence type="ECO:0000313" key="2">
    <source>
        <dbReference type="EMBL" id="KKP66754.1"/>
    </source>
</evidence>
<keyword evidence="1" id="KW-0812">Transmembrane</keyword>
<comment type="caution">
    <text evidence="2">The sequence shown here is derived from an EMBL/GenBank/DDBJ whole genome shotgun (WGS) entry which is preliminary data.</text>
</comment>
<gene>
    <name evidence="2" type="ORF">UR64_C0003G0047</name>
</gene>
<accession>A0A0G0BBP5</accession>
<dbReference type="Proteomes" id="UP000034952">
    <property type="component" value="Unassembled WGS sequence"/>
</dbReference>
<evidence type="ECO:0000256" key="1">
    <source>
        <dbReference type="SAM" id="Phobius"/>
    </source>
</evidence>
<evidence type="ECO:0000313" key="3">
    <source>
        <dbReference type="Proteomes" id="UP000034952"/>
    </source>
</evidence>
<reference evidence="2 3" key="1">
    <citation type="journal article" date="2015" name="Nature">
        <title>rRNA introns, odd ribosomes, and small enigmatic genomes across a large radiation of phyla.</title>
        <authorList>
            <person name="Brown C.T."/>
            <person name="Hug L.A."/>
            <person name="Thomas B.C."/>
            <person name="Sharon I."/>
            <person name="Castelle C.J."/>
            <person name="Singh A."/>
            <person name="Wilkins M.J."/>
            <person name="Williams K.H."/>
            <person name="Banfield J.F."/>
        </authorList>
    </citation>
    <scope>NUCLEOTIDE SEQUENCE [LARGE SCALE GENOMIC DNA]</scope>
</reference>
<proteinExistence type="predicted"/>
<dbReference type="EMBL" id="LBPY01000003">
    <property type="protein sequence ID" value="KKP66754.1"/>
    <property type="molecule type" value="Genomic_DNA"/>
</dbReference>
<dbReference type="AlphaFoldDB" id="A0A0G0BBP5"/>
<organism evidence="2 3">
    <name type="scientific">Candidatus Nomurabacteria bacterium GW2011_GWE1_35_16</name>
    <dbReference type="NCBI Taxonomy" id="1618761"/>
    <lineage>
        <taxon>Bacteria</taxon>
        <taxon>Candidatus Nomuraibacteriota</taxon>
    </lineage>
</organism>
<protein>
    <submittedName>
        <fullName evidence="2">Fic family protein</fullName>
    </submittedName>
</protein>
<sequence>MDSLKKIISLNQASKISGYTQDYLGFLIRKGEIKGMKKGRAWFTTEEEVKNYLFKKKVRHEEFAIKDFFSPTRTRNIIIATIIVFIGGFFILSNLNKSRSVPVSEIQSAVTSDGEGVKVITN</sequence>